<dbReference type="InterPro" id="IPR035980">
    <property type="entry name" value="Ribosomal_bS6_sf"/>
</dbReference>
<dbReference type="GO" id="GO:0003735">
    <property type="term" value="F:structural constituent of ribosome"/>
    <property type="evidence" value="ECO:0007669"/>
    <property type="project" value="InterPro"/>
</dbReference>
<keyword evidence="2" id="KW-0689">Ribosomal protein</keyword>
<dbReference type="GeneID" id="67154390"/>
<dbReference type="Pfam" id="PF01250">
    <property type="entry name" value="Ribosomal_S6"/>
    <property type="match status" value="1"/>
</dbReference>
<dbReference type="EMBL" id="MT859097">
    <property type="protein sequence ID" value="QQW50464.1"/>
    <property type="molecule type" value="Genomic_DNA"/>
</dbReference>
<proteinExistence type="inferred from homology"/>
<sequence length="100" mass="11820">MKLSKEKLRSYTILLILDSNQSYEQFKKVSLKYAKFVKRHNAKNIELHFFGKRHLNYKIKNNSVADFLQLQFETSPAFISAFKDEIKFDGVISRVMITKN</sequence>
<evidence type="ECO:0000313" key="2">
    <source>
        <dbReference type="EMBL" id="QQW50464.1"/>
    </source>
</evidence>
<dbReference type="GO" id="GO:0005737">
    <property type="term" value="C:cytoplasm"/>
    <property type="evidence" value="ECO:0007669"/>
    <property type="project" value="UniProtKB-ARBA"/>
</dbReference>
<dbReference type="EMBL" id="MT859097">
    <property type="protein sequence ID" value="QQW50488.1"/>
    <property type="molecule type" value="Genomic_DNA"/>
</dbReference>
<dbReference type="CDD" id="cd00473">
    <property type="entry name" value="bS6"/>
    <property type="match status" value="1"/>
</dbReference>
<gene>
    <name evidence="2" type="primary">rps6</name>
</gene>
<organism evidence="2">
    <name type="scientific">Olisthodiscus luteus</name>
    <name type="common">Marine phytoflagellate</name>
    <dbReference type="NCBI Taxonomy" id="83000"/>
    <lineage>
        <taxon>Eukaryota</taxon>
        <taxon>Sar</taxon>
        <taxon>Stramenopiles</taxon>
        <taxon>Ochrophyta</taxon>
        <taxon>Olisthodiscophyceae</taxon>
        <taxon>Olisthodiscaceae</taxon>
        <taxon>Olisthodiscus</taxon>
    </lineage>
</organism>
<dbReference type="InterPro" id="IPR020814">
    <property type="entry name" value="Ribosomal_S6_plastid/chlpt"/>
</dbReference>
<dbReference type="RefSeq" id="YP_010152827.1">
    <property type="nucleotide sequence ID" value="NC_057170.1"/>
</dbReference>
<dbReference type="GO" id="GO:0070181">
    <property type="term" value="F:small ribosomal subunit rRNA binding"/>
    <property type="evidence" value="ECO:0007669"/>
    <property type="project" value="TreeGrafter"/>
</dbReference>
<dbReference type="GeneID" id="67154416"/>
<dbReference type="InterPro" id="IPR014717">
    <property type="entry name" value="Transl_elong_EF1B/ribsomal_bS6"/>
</dbReference>
<dbReference type="RefSeq" id="YP_010152803.1">
    <property type="nucleotide sequence ID" value="NC_057170.1"/>
</dbReference>
<dbReference type="InterPro" id="IPR000529">
    <property type="entry name" value="Ribosomal_bS6"/>
</dbReference>
<dbReference type="AlphaFoldDB" id="A0A7U0KSL5"/>
<evidence type="ECO:0000256" key="1">
    <source>
        <dbReference type="ARBA" id="ARBA00009512"/>
    </source>
</evidence>
<name>A0A7U0KSL5_OLILU</name>
<keyword evidence="2" id="KW-0934">Plastid</keyword>
<accession>A0A7U0KSL5</accession>
<reference evidence="2" key="1">
    <citation type="journal article" date="2021" name="J. Phycol.">
        <title>Olisthodiscus represents a new class of Ochrophyta.</title>
        <authorList>
            <person name="Barcyte D."/>
            <person name="Eikrem W."/>
            <person name="Engesmo A."/>
            <person name="Seoane S."/>
            <person name="Wohlmann J."/>
            <person name="Horak A."/>
            <person name="Yurchenko T."/>
            <person name="Elias M."/>
        </authorList>
    </citation>
    <scope>NUCLEOTIDE SEQUENCE</scope>
    <source>
        <strain evidence="2">K-0444</strain>
    </source>
</reference>
<dbReference type="PANTHER" id="PTHR21011:SF1">
    <property type="entry name" value="SMALL RIBOSOMAL SUBUNIT PROTEIN BS6M"/>
    <property type="match status" value="1"/>
</dbReference>
<dbReference type="GO" id="GO:0005840">
    <property type="term" value="C:ribosome"/>
    <property type="evidence" value="ECO:0007669"/>
    <property type="project" value="UniProtKB-KW"/>
</dbReference>
<keyword evidence="2" id="KW-0687">Ribonucleoprotein</keyword>
<geneLocation type="plastid" evidence="2"/>
<protein>
    <submittedName>
        <fullName evidence="2">Ribosomal protein S6</fullName>
    </submittedName>
</protein>
<dbReference type="Gene3D" id="3.30.70.60">
    <property type="match status" value="1"/>
</dbReference>
<dbReference type="NCBIfam" id="TIGR00166">
    <property type="entry name" value="S6"/>
    <property type="match status" value="1"/>
</dbReference>
<dbReference type="GO" id="GO:0006412">
    <property type="term" value="P:translation"/>
    <property type="evidence" value="ECO:0007669"/>
    <property type="project" value="InterPro"/>
</dbReference>
<dbReference type="PANTHER" id="PTHR21011">
    <property type="entry name" value="MITOCHONDRIAL 28S RIBOSOMAL PROTEIN S6"/>
    <property type="match status" value="1"/>
</dbReference>
<dbReference type="SUPFAM" id="SSF54995">
    <property type="entry name" value="Ribosomal protein S6"/>
    <property type="match status" value="1"/>
</dbReference>
<comment type="similarity">
    <text evidence="1">Belongs to the bacterial ribosomal protein bS6 family.</text>
</comment>